<accession>A0AAE1LB84</accession>
<dbReference type="InterPro" id="IPR019520">
    <property type="entry name" value="Ribosomal_mS23_met"/>
</dbReference>
<protein>
    <recommendedName>
        <fullName evidence="6">Small ribosomal subunit protein mS23</fullName>
    </recommendedName>
</protein>
<organism evidence="8 9">
    <name type="scientific">Frankliniella fusca</name>
    <dbReference type="NCBI Taxonomy" id="407009"/>
    <lineage>
        <taxon>Eukaryota</taxon>
        <taxon>Metazoa</taxon>
        <taxon>Ecdysozoa</taxon>
        <taxon>Arthropoda</taxon>
        <taxon>Hexapoda</taxon>
        <taxon>Insecta</taxon>
        <taxon>Pterygota</taxon>
        <taxon>Neoptera</taxon>
        <taxon>Paraneoptera</taxon>
        <taxon>Thysanoptera</taxon>
        <taxon>Terebrantia</taxon>
        <taxon>Thripoidea</taxon>
        <taxon>Thripidae</taxon>
        <taxon>Frankliniella</taxon>
    </lineage>
</organism>
<evidence type="ECO:0000256" key="4">
    <source>
        <dbReference type="ARBA" id="ARBA00023128"/>
    </source>
</evidence>
<dbReference type="InterPro" id="IPR059242">
    <property type="entry name" value="mS23_dom"/>
</dbReference>
<evidence type="ECO:0000256" key="1">
    <source>
        <dbReference type="ARBA" id="ARBA00004173"/>
    </source>
</evidence>
<dbReference type="InterPro" id="IPR023611">
    <property type="entry name" value="mS23_dom_met"/>
</dbReference>
<evidence type="ECO:0000313" key="9">
    <source>
        <dbReference type="Proteomes" id="UP001219518"/>
    </source>
</evidence>
<comment type="subcellular location">
    <subcellularLocation>
        <location evidence="1">Mitochondrion</location>
    </subcellularLocation>
</comment>
<evidence type="ECO:0000256" key="5">
    <source>
        <dbReference type="ARBA" id="ARBA00023274"/>
    </source>
</evidence>
<feature type="domain" description="Small ribosomal subunit protein mS23 conserved" evidence="7">
    <location>
        <begin position="32"/>
        <end position="128"/>
    </location>
</feature>
<keyword evidence="4" id="KW-0496">Mitochondrion</keyword>
<dbReference type="Pfam" id="PF10484">
    <property type="entry name" value="MRP-S23"/>
    <property type="match status" value="1"/>
</dbReference>
<dbReference type="PANTHER" id="PTHR15925:SF2">
    <property type="entry name" value="SMALL RIBOSOMAL SUBUNIT PROTEIN MS23"/>
    <property type="match status" value="1"/>
</dbReference>
<keyword evidence="3 8" id="KW-0689">Ribosomal protein</keyword>
<gene>
    <name evidence="8" type="ORF">KUF71_022554</name>
</gene>
<proteinExistence type="inferred from homology"/>
<sequence>MSITKNKFLVSMVKKNIAGGLEKKESLPTPGNRFEKLGTIFSRVLGLIKSGVMKQEDIPIWFLVYKSFPPKYEPQFSRPPLDVDVKDIYYPEDKLRAAMKRWETLDLRSTTPNASQELVATFKEKRSSNSNDAALIKELLAGNRGEKRNINP</sequence>
<name>A0AAE1LB84_9NEOP</name>
<dbReference type="GO" id="GO:0005739">
    <property type="term" value="C:mitochondrion"/>
    <property type="evidence" value="ECO:0007669"/>
    <property type="project" value="InterPro"/>
</dbReference>
<dbReference type="Proteomes" id="UP001219518">
    <property type="component" value="Unassembled WGS sequence"/>
</dbReference>
<comment type="caution">
    <text evidence="8">The sequence shown here is derived from an EMBL/GenBank/DDBJ whole genome shotgun (WGS) entry which is preliminary data.</text>
</comment>
<dbReference type="AlphaFoldDB" id="A0AAE1LB84"/>
<reference evidence="8" key="1">
    <citation type="submission" date="2021-07" db="EMBL/GenBank/DDBJ databases">
        <authorList>
            <person name="Catto M.A."/>
            <person name="Jacobson A."/>
            <person name="Kennedy G."/>
            <person name="Labadie P."/>
            <person name="Hunt B.G."/>
            <person name="Srinivasan R."/>
        </authorList>
    </citation>
    <scope>NUCLEOTIDE SEQUENCE</scope>
    <source>
        <strain evidence="8">PL_HMW_Pooled</strain>
        <tissue evidence="8">Head</tissue>
    </source>
</reference>
<evidence type="ECO:0000256" key="2">
    <source>
        <dbReference type="ARBA" id="ARBA00009864"/>
    </source>
</evidence>
<dbReference type="GO" id="GO:0006412">
    <property type="term" value="P:translation"/>
    <property type="evidence" value="ECO:0007669"/>
    <property type="project" value="InterPro"/>
</dbReference>
<dbReference type="PANTHER" id="PTHR15925">
    <property type="entry name" value="MITOCHONDRIAL RIBOSOMAL PROTEIN S23"/>
    <property type="match status" value="1"/>
</dbReference>
<comment type="similarity">
    <text evidence="2">Belongs to the mitochondrion-specific ribosomal protein mS23 family.</text>
</comment>
<dbReference type="GO" id="GO:0005840">
    <property type="term" value="C:ribosome"/>
    <property type="evidence" value="ECO:0007669"/>
    <property type="project" value="UniProtKB-KW"/>
</dbReference>
<keyword evidence="5" id="KW-0687">Ribonucleoprotein</keyword>
<dbReference type="GO" id="GO:0003735">
    <property type="term" value="F:structural constituent of ribosome"/>
    <property type="evidence" value="ECO:0007669"/>
    <property type="project" value="InterPro"/>
</dbReference>
<reference evidence="8" key="2">
    <citation type="journal article" date="2023" name="BMC Genomics">
        <title>Pest status, molecular evolution, and epigenetic factors derived from the genome assembly of Frankliniella fusca, a thysanopteran phytovirus vector.</title>
        <authorList>
            <person name="Catto M.A."/>
            <person name="Labadie P.E."/>
            <person name="Jacobson A.L."/>
            <person name="Kennedy G.G."/>
            <person name="Srinivasan R."/>
            <person name="Hunt B.G."/>
        </authorList>
    </citation>
    <scope>NUCLEOTIDE SEQUENCE</scope>
    <source>
        <strain evidence="8">PL_HMW_Pooled</strain>
    </source>
</reference>
<evidence type="ECO:0000313" key="8">
    <source>
        <dbReference type="EMBL" id="KAK3913100.1"/>
    </source>
</evidence>
<evidence type="ECO:0000256" key="3">
    <source>
        <dbReference type="ARBA" id="ARBA00022980"/>
    </source>
</evidence>
<evidence type="ECO:0000256" key="6">
    <source>
        <dbReference type="ARBA" id="ARBA00035137"/>
    </source>
</evidence>
<keyword evidence="9" id="KW-1185">Reference proteome</keyword>
<dbReference type="CDD" id="cd23701">
    <property type="entry name" value="At1g26750"/>
    <property type="match status" value="1"/>
</dbReference>
<dbReference type="EMBL" id="JAHWGI010000309">
    <property type="protein sequence ID" value="KAK3913100.1"/>
    <property type="molecule type" value="Genomic_DNA"/>
</dbReference>
<evidence type="ECO:0000259" key="7">
    <source>
        <dbReference type="Pfam" id="PF10484"/>
    </source>
</evidence>